<evidence type="ECO:0000313" key="8">
    <source>
        <dbReference type="EMBL" id="KAG4422619.1"/>
    </source>
</evidence>
<dbReference type="GO" id="GO:0006351">
    <property type="term" value="P:DNA-templated transcription"/>
    <property type="evidence" value="ECO:0007669"/>
    <property type="project" value="InterPro"/>
</dbReference>
<dbReference type="OrthoDB" id="40579at2759"/>
<keyword evidence="2" id="KW-0862">Zinc</keyword>
<keyword evidence="1" id="KW-0479">Metal-binding</keyword>
<evidence type="ECO:0000256" key="6">
    <source>
        <dbReference type="SAM" id="MobiDB-lite"/>
    </source>
</evidence>
<dbReference type="GO" id="GO:0003677">
    <property type="term" value="F:DNA binding"/>
    <property type="evidence" value="ECO:0007669"/>
    <property type="project" value="InterPro"/>
</dbReference>
<dbReference type="PANTHER" id="PTHR47660:SF2">
    <property type="entry name" value="TRANSCRIPTION FACTOR WITH C2H2 AND ZN(2)-CYS(6) DNA BINDING DOMAIN (EUROFUNG)"/>
    <property type="match status" value="1"/>
</dbReference>
<feature type="region of interest" description="Disordered" evidence="6">
    <location>
        <begin position="36"/>
        <end position="56"/>
    </location>
</feature>
<dbReference type="Pfam" id="PF04082">
    <property type="entry name" value="Fungal_trans"/>
    <property type="match status" value="1"/>
</dbReference>
<dbReference type="PROSITE" id="PS00463">
    <property type="entry name" value="ZN2_CY6_FUNGAL_1"/>
    <property type="match status" value="1"/>
</dbReference>
<dbReference type="PROSITE" id="PS50048">
    <property type="entry name" value="ZN2_CY6_FUNGAL_2"/>
    <property type="match status" value="1"/>
</dbReference>
<feature type="compositionally biased region" description="Polar residues" evidence="6">
    <location>
        <begin position="251"/>
        <end position="273"/>
    </location>
</feature>
<dbReference type="PANTHER" id="PTHR47660">
    <property type="entry name" value="TRANSCRIPTION FACTOR WITH C2H2 AND ZN(2)-CYS(6) DNA BINDING DOMAIN (EUROFUNG)-RELATED-RELATED"/>
    <property type="match status" value="1"/>
</dbReference>
<dbReference type="InterPro" id="IPR001138">
    <property type="entry name" value="Zn2Cys6_DnaBD"/>
</dbReference>
<dbReference type="CDD" id="cd00067">
    <property type="entry name" value="GAL4"/>
    <property type="match status" value="1"/>
</dbReference>
<dbReference type="InterPro" id="IPR007219">
    <property type="entry name" value="XnlR_reg_dom"/>
</dbReference>
<dbReference type="Proteomes" id="UP000664132">
    <property type="component" value="Unassembled WGS sequence"/>
</dbReference>
<gene>
    <name evidence="8" type="ORF">IFR04_004240</name>
</gene>
<keyword evidence="3" id="KW-0805">Transcription regulation</keyword>
<name>A0A8H8BSV5_9HELO</name>
<sequence>MSVKGATPELITWLGISVHIPPKRHTVVTDLLKRHASAHADSRRHRKSHQPRAGRVSQACKACAGAKLKCKEEKPCQRCVSKGIRCEYNEQEHRSVESWRGGSIDESFNQANGGGMTDAGRPNEMVFDPGNGAGLEDWMLGNAQNGNGQAGSSGMDHMSGMLPPDQTADTMMEVNDNLFADFLRDIMMPPQSGPYDGQMHVDGVDTPSMAFRDLFSFGQDSNLELNNQDYTLMDFYQGKSIAEPPPPRLANPTSVSYQAQTPQSEATNQPSSESLALGTEAFKRSLWCWTPVRQDAGHQEQSNFNLQPEDAPNLGTQFVVSEQVAAKVFGPEARDKIVAMILSTCDRKSFSRVMSSFPSAELLNSLMQCFLASHIAQNDTWIHLPTLKIGKLRPELLASFLAAGAMFSSSLTIRKLGFAIQEAVRLQVPKVCEENNSVTRDLTLLQAFLLSLDVGLWSGNKRRTELAESQALVIVTMCRRASRMLRSSYQTIRPLESDTGKVLEQKWRAWAEHESLKRLIFHLFIRDAQTSMCLVVPTIISYSELTLPLPLPNALFLAPTATAWKALYPSQTLSDRVPSLPQCLYDLSPLHSAGAHRHLDIPLCLSLVAYGMWGLILEFRTLNSVLRAHPPPNQSYGSNTLVIGHRHQELCQLLQHFTVSLPSATVHNRQAPPVPTTTLESRILASLLLTHLHVSFNDIQLFAGREGDEEARRVYPGLQTWVESREARTALWHAGQVVRYAKMLGGIREFFAVAVYHASLTFWAYGVLRLGGERMNDLDHSGDENLLVWLDGDEVEDVKRFVALGSGMPCFSAAGKVARLSEPEKVMAAIINVLKGVDDNGSARDEQTVMPPLVENLSQLITELGSAARAVMSN</sequence>
<evidence type="ECO:0000256" key="4">
    <source>
        <dbReference type="ARBA" id="ARBA00023163"/>
    </source>
</evidence>
<evidence type="ECO:0000256" key="1">
    <source>
        <dbReference type="ARBA" id="ARBA00022723"/>
    </source>
</evidence>
<keyword evidence="9" id="KW-1185">Reference proteome</keyword>
<dbReference type="Pfam" id="PF00172">
    <property type="entry name" value="Zn_clus"/>
    <property type="match status" value="1"/>
</dbReference>
<dbReference type="InterPro" id="IPR036864">
    <property type="entry name" value="Zn2-C6_fun-type_DNA-bd_sf"/>
</dbReference>
<dbReference type="CDD" id="cd12148">
    <property type="entry name" value="fungal_TF_MHR"/>
    <property type="match status" value="1"/>
</dbReference>
<dbReference type="EMBL" id="JAFJYH010000046">
    <property type="protein sequence ID" value="KAG4422619.1"/>
    <property type="molecule type" value="Genomic_DNA"/>
</dbReference>
<evidence type="ECO:0000256" key="3">
    <source>
        <dbReference type="ARBA" id="ARBA00023015"/>
    </source>
</evidence>
<feature type="domain" description="Zn(2)-C6 fungal-type" evidence="7">
    <location>
        <begin position="59"/>
        <end position="88"/>
    </location>
</feature>
<evidence type="ECO:0000256" key="5">
    <source>
        <dbReference type="ARBA" id="ARBA00023242"/>
    </source>
</evidence>
<keyword evidence="4" id="KW-0804">Transcription</keyword>
<keyword evidence="5" id="KW-0539">Nucleus</keyword>
<dbReference type="SMART" id="SM00066">
    <property type="entry name" value="GAL4"/>
    <property type="match status" value="1"/>
</dbReference>
<evidence type="ECO:0000259" key="7">
    <source>
        <dbReference type="PROSITE" id="PS50048"/>
    </source>
</evidence>
<feature type="compositionally biased region" description="Basic residues" evidence="6">
    <location>
        <begin position="36"/>
        <end position="52"/>
    </location>
</feature>
<accession>A0A8H8BSV5</accession>
<evidence type="ECO:0000256" key="2">
    <source>
        <dbReference type="ARBA" id="ARBA00022833"/>
    </source>
</evidence>
<dbReference type="GO" id="GO:0008270">
    <property type="term" value="F:zinc ion binding"/>
    <property type="evidence" value="ECO:0007669"/>
    <property type="project" value="InterPro"/>
</dbReference>
<evidence type="ECO:0000313" key="9">
    <source>
        <dbReference type="Proteomes" id="UP000664132"/>
    </source>
</evidence>
<reference evidence="8" key="1">
    <citation type="submission" date="2021-02" db="EMBL/GenBank/DDBJ databases">
        <title>Genome sequence Cadophora malorum strain M34.</title>
        <authorList>
            <person name="Stefanovic E."/>
            <person name="Vu D."/>
            <person name="Scully C."/>
            <person name="Dijksterhuis J."/>
            <person name="Roader J."/>
            <person name="Houbraken J."/>
        </authorList>
    </citation>
    <scope>NUCLEOTIDE SEQUENCE</scope>
    <source>
        <strain evidence="8">M34</strain>
    </source>
</reference>
<protein>
    <recommendedName>
        <fullName evidence="7">Zn(2)-C6 fungal-type domain-containing protein</fullName>
    </recommendedName>
</protein>
<proteinExistence type="predicted"/>
<comment type="caution">
    <text evidence="8">The sequence shown here is derived from an EMBL/GenBank/DDBJ whole genome shotgun (WGS) entry which is preliminary data.</text>
</comment>
<dbReference type="SUPFAM" id="SSF57701">
    <property type="entry name" value="Zn2/Cys6 DNA-binding domain"/>
    <property type="match status" value="1"/>
</dbReference>
<feature type="region of interest" description="Disordered" evidence="6">
    <location>
        <begin position="238"/>
        <end position="273"/>
    </location>
</feature>
<dbReference type="GO" id="GO:0000981">
    <property type="term" value="F:DNA-binding transcription factor activity, RNA polymerase II-specific"/>
    <property type="evidence" value="ECO:0007669"/>
    <property type="project" value="InterPro"/>
</dbReference>
<organism evidence="8 9">
    <name type="scientific">Cadophora malorum</name>
    <dbReference type="NCBI Taxonomy" id="108018"/>
    <lineage>
        <taxon>Eukaryota</taxon>
        <taxon>Fungi</taxon>
        <taxon>Dikarya</taxon>
        <taxon>Ascomycota</taxon>
        <taxon>Pezizomycotina</taxon>
        <taxon>Leotiomycetes</taxon>
        <taxon>Helotiales</taxon>
        <taxon>Ploettnerulaceae</taxon>
        <taxon>Cadophora</taxon>
    </lineage>
</organism>
<dbReference type="Gene3D" id="4.10.240.10">
    <property type="entry name" value="Zn(2)-C6 fungal-type DNA-binding domain"/>
    <property type="match status" value="1"/>
</dbReference>
<dbReference type="AlphaFoldDB" id="A0A8H8BSV5"/>